<dbReference type="EMBL" id="CP029078">
    <property type="protein sequence ID" value="QCN86984.1"/>
    <property type="molecule type" value="Genomic_DNA"/>
</dbReference>
<dbReference type="AlphaFoldDB" id="A0A3Q9KU93"/>
<protein>
    <recommendedName>
        <fullName evidence="6">Peptidase</fullName>
    </recommendedName>
</protein>
<dbReference type="OrthoDB" id="4333421at2"/>
<sequence>MGRGRTARARGAAVRVAAGGAVVRAVAGGAVVRAAAVLVGVVALVGAGPAAGVGNAVSSVRSGESGQSVQFAQSYDYAFASDARSVDGASGTSDAPLLAPGGTYRGTLPRAAKLYYRLDLDASSNAYVSVTAVPRAGSALTVSEGIRVAVQSAQGHSCSYENATFGAARSPHPVTAWGARTTSPVSRACEGAGSYYVVVERVGTAGASAGAWDLELTSVTEPALESTGATKAPEVWDSASPAPAAGEAVRRAGGAGFAGAAPVGQGVWRTDIAPGQTLFYKVPVGWGQQPHATVELGSSGSDSGYTLGALDLTLYNPVRADVEDIDVGYNGRQTTAALPAVPPVDHTNRYSGSDQVSGMRFAGAYYLVVHLAARVADEFGDGPYGLTLRVSVKGAERAGPGYAGQPVPRDLFQVTARDRQTAADGTDATGGTAMRALAVGGIGAGTAVLVALGAWTLLARRRAGAV</sequence>
<dbReference type="Proteomes" id="UP000501753">
    <property type="component" value="Chromosome"/>
</dbReference>
<dbReference type="Proteomes" id="UP000271291">
    <property type="component" value="Chromosome"/>
</dbReference>
<keyword evidence="5" id="KW-1185">Reference proteome</keyword>
<proteinExistence type="predicted"/>
<evidence type="ECO:0000313" key="2">
    <source>
        <dbReference type="EMBL" id="AZS86155.1"/>
    </source>
</evidence>
<keyword evidence="1" id="KW-1133">Transmembrane helix</keyword>
<evidence type="ECO:0000313" key="3">
    <source>
        <dbReference type="EMBL" id="QCN86984.1"/>
    </source>
</evidence>
<evidence type="ECO:0000256" key="1">
    <source>
        <dbReference type="SAM" id="Phobius"/>
    </source>
</evidence>
<evidence type="ECO:0000313" key="5">
    <source>
        <dbReference type="Proteomes" id="UP000501753"/>
    </source>
</evidence>
<feature type="transmembrane region" description="Helical" evidence="1">
    <location>
        <begin position="436"/>
        <end position="458"/>
    </location>
</feature>
<dbReference type="EMBL" id="CP034687">
    <property type="protein sequence ID" value="AZS86155.1"/>
    <property type="molecule type" value="Genomic_DNA"/>
</dbReference>
<evidence type="ECO:0000313" key="4">
    <source>
        <dbReference type="Proteomes" id="UP000271291"/>
    </source>
</evidence>
<keyword evidence="1" id="KW-0472">Membrane</keyword>
<organism evidence="2 4">
    <name type="scientific">Streptomyces griseoviridis</name>
    <dbReference type="NCBI Taxonomy" id="45398"/>
    <lineage>
        <taxon>Bacteria</taxon>
        <taxon>Bacillati</taxon>
        <taxon>Actinomycetota</taxon>
        <taxon>Actinomycetes</taxon>
        <taxon>Kitasatosporales</taxon>
        <taxon>Streptomycetaceae</taxon>
        <taxon>Streptomyces</taxon>
    </lineage>
</organism>
<evidence type="ECO:0008006" key="6">
    <source>
        <dbReference type="Google" id="ProtNLM"/>
    </source>
</evidence>
<name>A0A3Q9KU93_STRGD</name>
<reference evidence="3 5" key="1">
    <citation type="submission" date="2018-04" db="EMBL/GenBank/DDBJ databases">
        <title>Complete genome sequences of Streptomyces griseoviridis K61 and characterization of antagonistic properties of biological control agents.</title>
        <authorList>
            <person name="Mariita R.M."/>
            <person name="Sello J.K."/>
        </authorList>
    </citation>
    <scope>NUCLEOTIDE SEQUENCE [LARGE SCALE GENOMIC DNA]</scope>
    <source>
        <strain evidence="3 5">K61</strain>
    </source>
</reference>
<keyword evidence="1" id="KW-0812">Transmembrane</keyword>
<accession>A0A3Q9KU93</accession>
<reference evidence="2 4" key="2">
    <citation type="submission" date="2018-12" db="EMBL/GenBank/DDBJ databases">
        <title>Streptomyces griseoviridis F1-27 complete genome.</title>
        <authorList>
            <person name="Mariita R.M."/>
            <person name="Sello J.K."/>
        </authorList>
    </citation>
    <scope>NUCLEOTIDE SEQUENCE [LARGE SCALE GENOMIC DNA]</scope>
    <source>
        <strain evidence="2 4">F1-27</strain>
    </source>
</reference>
<dbReference type="KEGG" id="sgd:ELQ87_19155"/>
<gene>
    <name evidence="3" type="ORF">DDJ31_20130</name>
    <name evidence="2" type="ORF">ELQ87_19155</name>
</gene>